<evidence type="ECO:0000256" key="3">
    <source>
        <dbReference type="ARBA" id="ARBA00022475"/>
    </source>
</evidence>
<sequence length="411" mass="44723">MSKSFFRQFQNEDWIATLMGLLLVVTVIVLPGLIPVFPKELNTVGAWLSILGLLVVALLVSALGVRLLGERLKGFLPAFVAIFVLSVLCMLLSGIPAIKRTGFESVFFSVALGLLIRNTVGLPAWLSPAVRSEYYIKIGLVLLGTSVLFGEILEAGFFGILQGIVVVFSVWYFTFWLARKMKVDEEMGVMLSSAVSICGVSAAIATCGAIKGDSKKLSFVVSIVLIVAIPMMYLMPYLAKLMGLSQEVAGAWLGGTIDTTGAVVAAGKFLGETAETYSVIIKSSQNVLLGVAAFIISIYWSVRGTSNTELKPTPRVLWDRFPKFVVGFMLASLIFSTCFDMGQAKALGSLAKGLREVMFSVAFVCIGLETDFRYIFKAENRRYIATFLIAQCFNIVVTLIVAWLLFGWLAV</sequence>
<dbReference type="eggNOG" id="COG2855">
    <property type="taxonomic scope" value="Bacteria"/>
</dbReference>
<dbReference type="InterPro" id="IPR018383">
    <property type="entry name" value="UPF0324_pro"/>
</dbReference>
<keyword evidence="4 7" id="KW-0812">Transmembrane</keyword>
<organism evidence="8 9">
    <name type="scientific">Alistipes indistinctus YIT 12060</name>
    <dbReference type="NCBI Taxonomy" id="742725"/>
    <lineage>
        <taxon>Bacteria</taxon>
        <taxon>Pseudomonadati</taxon>
        <taxon>Bacteroidota</taxon>
        <taxon>Bacteroidia</taxon>
        <taxon>Bacteroidales</taxon>
        <taxon>Rikenellaceae</taxon>
        <taxon>Alistipes</taxon>
    </lineage>
</organism>
<protein>
    <submittedName>
        <fullName evidence="8">Uncharacterized protein</fullName>
    </submittedName>
</protein>
<evidence type="ECO:0000256" key="6">
    <source>
        <dbReference type="ARBA" id="ARBA00023136"/>
    </source>
</evidence>
<dbReference type="Proteomes" id="UP000006008">
    <property type="component" value="Unassembled WGS sequence"/>
</dbReference>
<feature type="transmembrane region" description="Helical" evidence="7">
    <location>
        <begin position="190"/>
        <end position="211"/>
    </location>
</feature>
<evidence type="ECO:0000313" key="8">
    <source>
        <dbReference type="EMBL" id="EHB91975.1"/>
    </source>
</evidence>
<comment type="subcellular location">
    <subcellularLocation>
        <location evidence="1">Cell membrane</location>
        <topology evidence="1">Multi-pass membrane protein</topology>
    </subcellularLocation>
</comment>
<feature type="transmembrane region" description="Helical" evidence="7">
    <location>
        <begin position="283"/>
        <end position="302"/>
    </location>
</feature>
<feature type="transmembrane region" description="Helical" evidence="7">
    <location>
        <begin position="46"/>
        <end position="68"/>
    </location>
</feature>
<feature type="transmembrane region" description="Helical" evidence="7">
    <location>
        <begin position="12"/>
        <end position="34"/>
    </location>
</feature>
<feature type="transmembrane region" description="Helical" evidence="7">
    <location>
        <begin position="323"/>
        <end position="342"/>
    </location>
</feature>
<dbReference type="AlphaFoldDB" id="G5H8T8"/>
<evidence type="ECO:0000256" key="5">
    <source>
        <dbReference type="ARBA" id="ARBA00022989"/>
    </source>
</evidence>
<name>G5H8T8_9BACT</name>
<evidence type="ECO:0000313" key="9">
    <source>
        <dbReference type="Proteomes" id="UP000006008"/>
    </source>
</evidence>
<dbReference type="PANTHER" id="PTHR30106:SF1">
    <property type="entry name" value="UPF0324 MEMBRANE PROTEIN FN0533"/>
    <property type="match status" value="1"/>
</dbReference>
<dbReference type="PANTHER" id="PTHR30106">
    <property type="entry name" value="INNER MEMBRANE PROTEIN YEIH-RELATED"/>
    <property type="match status" value="1"/>
</dbReference>
<feature type="transmembrane region" description="Helical" evidence="7">
    <location>
        <begin position="107"/>
        <end position="127"/>
    </location>
</feature>
<feature type="transmembrane region" description="Helical" evidence="7">
    <location>
        <begin position="251"/>
        <end position="271"/>
    </location>
</feature>
<dbReference type="HOGENOM" id="CLU_033541_6_0_10"/>
<comment type="similarity">
    <text evidence="2">Belongs to the UPF0324 family.</text>
</comment>
<gene>
    <name evidence="8" type="ORF">HMPREF9450_02024</name>
</gene>
<proteinExistence type="inferred from homology"/>
<keyword evidence="6 7" id="KW-0472">Membrane</keyword>
<evidence type="ECO:0000256" key="1">
    <source>
        <dbReference type="ARBA" id="ARBA00004651"/>
    </source>
</evidence>
<keyword evidence="9" id="KW-1185">Reference proteome</keyword>
<feature type="transmembrane region" description="Helical" evidence="7">
    <location>
        <begin position="217"/>
        <end position="239"/>
    </location>
</feature>
<dbReference type="RefSeq" id="WP_009134830.1">
    <property type="nucleotide sequence ID" value="NZ_CP102250.1"/>
</dbReference>
<dbReference type="Pfam" id="PF03601">
    <property type="entry name" value="Cons_hypoth698"/>
    <property type="match status" value="1"/>
</dbReference>
<accession>G5H8T8</accession>
<reference evidence="8 9" key="1">
    <citation type="submission" date="2011-08" db="EMBL/GenBank/DDBJ databases">
        <title>The Genome Sequence of Alistipes indistinctus YIT 12060.</title>
        <authorList>
            <consortium name="The Broad Institute Genome Sequencing Platform"/>
            <person name="Earl A."/>
            <person name="Ward D."/>
            <person name="Feldgarden M."/>
            <person name="Gevers D."/>
            <person name="Morotomi M."/>
            <person name="Young S.K."/>
            <person name="Zeng Q."/>
            <person name="Gargeya S."/>
            <person name="Fitzgerald M."/>
            <person name="Haas B."/>
            <person name="Abouelleil A."/>
            <person name="Alvarado L."/>
            <person name="Arachchi H.M."/>
            <person name="Berlin A."/>
            <person name="Brown A."/>
            <person name="Chapman S.B."/>
            <person name="Chen Z."/>
            <person name="Dunbar C."/>
            <person name="Freedman E."/>
            <person name="Gearin G."/>
            <person name="Gellesch M."/>
            <person name="Goldberg J."/>
            <person name="Griggs A."/>
            <person name="Gujja S."/>
            <person name="Heiman D."/>
            <person name="Howarth C."/>
            <person name="Larson L."/>
            <person name="Lui A."/>
            <person name="MacDonald P.J.P."/>
            <person name="Montmayeur A."/>
            <person name="Murphy C."/>
            <person name="Neiman D."/>
            <person name="Pearson M."/>
            <person name="Priest M."/>
            <person name="Roberts A."/>
            <person name="Saif S."/>
            <person name="Shea T."/>
            <person name="Shenoy N."/>
            <person name="Sisk P."/>
            <person name="Stolte C."/>
            <person name="Sykes S."/>
            <person name="Wortman J."/>
            <person name="Nusbaum C."/>
            <person name="Birren B."/>
        </authorList>
    </citation>
    <scope>NUCLEOTIDE SEQUENCE [LARGE SCALE GENOMIC DNA]</scope>
    <source>
        <strain evidence="8 9">YIT 12060</strain>
    </source>
</reference>
<keyword evidence="3" id="KW-1003">Cell membrane</keyword>
<dbReference type="OrthoDB" id="9766798at2"/>
<dbReference type="GO" id="GO:0005886">
    <property type="term" value="C:plasma membrane"/>
    <property type="evidence" value="ECO:0007669"/>
    <property type="project" value="UniProtKB-SubCell"/>
</dbReference>
<evidence type="ECO:0000256" key="7">
    <source>
        <dbReference type="SAM" id="Phobius"/>
    </source>
</evidence>
<comment type="caution">
    <text evidence="8">The sequence shown here is derived from an EMBL/GenBank/DDBJ whole genome shotgun (WGS) entry which is preliminary data.</text>
</comment>
<dbReference type="EMBL" id="ADLD01000013">
    <property type="protein sequence ID" value="EHB91975.1"/>
    <property type="molecule type" value="Genomic_DNA"/>
</dbReference>
<dbReference type="PATRIC" id="fig|742725.3.peg.2121"/>
<keyword evidence="5 7" id="KW-1133">Transmembrane helix</keyword>
<evidence type="ECO:0000256" key="2">
    <source>
        <dbReference type="ARBA" id="ARBA00007977"/>
    </source>
</evidence>
<evidence type="ECO:0000256" key="4">
    <source>
        <dbReference type="ARBA" id="ARBA00022692"/>
    </source>
</evidence>
<feature type="transmembrane region" description="Helical" evidence="7">
    <location>
        <begin position="75"/>
        <end position="95"/>
    </location>
</feature>
<feature type="transmembrane region" description="Helical" evidence="7">
    <location>
        <begin position="134"/>
        <end position="153"/>
    </location>
</feature>
<feature type="transmembrane region" description="Helical" evidence="7">
    <location>
        <begin position="159"/>
        <end position="178"/>
    </location>
</feature>
<feature type="transmembrane region" description="Helical" evidence="7">
    <location>
        <begin position="383"/>
        <end position="406"/>
    </location>
</feature>
<dbReference type="GeneID" id="92814951"/>